<keyword evidence="1" id="KW-1003">Cell membrane</keyword>
<comment type="caution">
    <text evidence="9">The sequence shown here is derived from an EMBL/GenBank/DDBJ whole genome shotgun (WGS) entry which is preliminary data.</text>
</comment>
<dbReference type="InterPro" id="IPR006741">
    <property type="entry name" value="AgrB"/>
</dbReference>
<keyword evidence="10" id="KW-1185">Reference proteome</keyword>
<evidence type="ECO:0000256" key="6">
    <source>
        <dbReference type="ARBA" id="ARBA00022989"/>
    </source>
</evidence>
<evidence type="ECO:0000256" key="4">
    <source>
        <dbReference type="ARBA" id="ARBA00022692"/>
    </source>
</evidence>
<dbReference type="AlphaFoldDB" id="A0A365K547"/>
<evidence type="ECO:0000256" key="1">
    <source>
        <dbReference type="ARBA" id="ARBA00022475"/>
    </source>
</evidence>
<evidence type="ECO:0000256" key="8">
    <source>
        <dbReference type="SAM" id="Phobius"/>
    </source>
</evidence>
<feature type="transmembrane region" description="Helical" evidence="8">
    <location>
        <begin position="40"/>
        <end position="65"/>
    </location>
</feature>
<proteinExistence type="predicted"/>
<dbReference type="OrthoDB" id="2454346at2"/>
<name>A0A365K547_9BACL</name>
<feature type="transmembrane region" description="Helical" evidence="8">
    <location>
        <begin position="104"/>
        <end position="122"/>
    </location>
</feature>
<keyword evidence="2" id="KW-0673">Quorum sensing</keyword>
<evidence type="ECO:0000256" key="7">
    <source>
        <dbReference type="ARBA" id="ARBA00023136"/>
    </source>
</evidence>
<feature type="transmembrane region" description="Helical" evidence="8">
    <location>
        <begin position="163"/>
        <end position="180"/>
    </location>
</feature>
<feature type="transmembrane region" description="Helical" evidence="8">
    <location>
        <begin position="77"/>
        <end position="98"/>
    </location>
</feature>
<accession>A0A365K547</accession>
<sequence length="187" mass="20896">MHLIESVLIKSLVRPDHSEVDKIKIRFGVQTILSNGMKLLMVYATAILLGCLIPTLITHAGFFILRQVSLGYHFKTEWSCILWSIFAFPVLALVLERISLPSESIWAAAFAALLFIALAGPAGTKKNPIQNKYHYQYLQKKLLIRLLIVVGALVLSSNDIRQFLVLGIVVQGVALGIQLLKREEGFR</sequence>
<dbReference type="SMART" id="SM00793">
    <property type="entry name" value="AgrB"/>
    <property type="match status" value="1"/>
</dbReference>
<organism evidence="9 10">
    <name type="scientific">Planococcus maitriensis</name>
    <dbReference type="NCBI Taxonomy" id="221799"/>
    <lineage>
        <taxon>Bacteria</taxon>
        <taxon>Bacillati</taxon>
        <taxon>Bacillota</taxon>
        <taxon>Bacilli</taxon>
        <taxon>Bacillales</taxon>
        <taxon>Caryophanaceae</taxon>
        <taxon>Planococcus</taxon>
    </lineage>
</organism>
<reference evidence="9 10" key="1">
    <citation type="submission" date="2018-06" db="EMBL/GenBank/DDBJ databases">
        <title>The draft genome sequences of strains SCU63 and S1.</title>
        <authorList>
            <person name="Gan L."/>
        </authorList>
    </citation>
    <scope>NUCLEOTIDE SEQUENCE [LARGE SCALE GENOMIC DNA]</scope>
    <source>
        <strain evidence="9 10">S1</strain>
    </source>
</reference>
<dbReference type="GO" id="GO:0008233">
    <property type="term" value="F:peptidase activity"/>
    <property type="evidence" value="ECO:0007669"/>
    <property type="project" value="UniProtKB-KW"/>
</dbReference>
<dbReference type="GO" id="GO:0009372">
    <property type="term" value="P:quorum sensing"/>
    <property type="evidence" value="ECO:0007669"/>
    <property type="project" value="UniProtKB-KW"/>
</dbReference>
<keyword evidence="3" id="KW-0645">Protease</keyword>
<gene>
    <name evidence="9" type="ORF">DP119_11035</name>
</gene>
<evidence type="ECO:0000313" key="9">
    <source>
        <dbReference type="EMBL" id="RAZ67292.1"/>
    </source>
</evidence>
<evidence type="ECO:0000256" key="2">
    <source>
        <dbReference type="ARBA" id="ARBA00022654"/>
    </source>
</evidence>
<protein>
    <recommendedName>
        <fullName evidence="11">Accessory regulator AgrB</fullName>
    </recommendedName>
</protein>
<dbReference type="Proteomes" id="UP000251869">
    <property type="component" value="Unassembled WGS sequence"/>
</dbReference>
<evidence type="ECO:0008006" key="11">
    <source>
        <dbReference type="Google" id="ProtNLM"/>
    </source>
</evidence>
<feature type="transmembrane region" description="Helical" evidence="8">
    <location>
        <begin position="142"/>
        <end position="157"/>
    </location>
</feature>
<dbReference type="RefSeq" id="WP_112233229.1">
    <property type="nucleotide sequence ID" value="NZ_QLZQ01000004.1"/>
</dbReference>
<keyword evidence="5" id="KW-0378">Hydrolase</keyword>
<keyword evidence="4 8" id="KW-0812">Transmembrane</keyword>
<dbReference type="EMBL" id="QLZQ01000004">
    <property type="protein sequence ID" value="RAZ67292.1"/>
    <property type="molecule type" value="Genomic_DNA"/>
</dbReference>
<keyword evidence="7 8" id="KW-0472">Membrane</keyword>
<dbReference type="Pfam" id="PF04647">
    <property type="entry name" value="AgrB"/>
    <property type="match status" value="1"/>
</dbReference>
<dbReference type="GO" id="GO:0016020">
    <property type="term" value="C:membrane"/>
    <property type="evidence" value="ECO:0007669"/>
    <property type="project" value="InterPro"/>
</dbReference>
<evidence type="ECO:0000256" key="3">
    <source>
        <dbReference type="ARBA" id="ARBA00022670"/>
    </source>
</evidence>
<evidence type="ECO:0000313" key="10">
    <source>
        <dbReference type="Proteomes" id="UP000251869"/>
    </source>
</evidence>
<keyword evidence="6 8" id="KW-1133">Transmembrane helix</keyword>
<dbReference type="GO" id="GO:0006508">
    <property type="term" value="P:proteolysis"/>
    <property type="evidence" value="ECO:0007669"/>
    <property type="project" value="UniProtKB-KW"/>
</dbReference>
<evidence type="ECO:0000256" key="5">
    <source>
        <dbReference type="ARBA" id="ARBA00022801"/>
    </source>
</evidence>